<name>A0A0L1I851_PLAFA</name>
<accession>A0A0L1I851</accession>
<reference evidence="2" key="1">
    <citation type="submission" date="2015-07" db="EMBL/GenBank/DDBJ databases">
        <title>Annotation of Plasmodium falciparum IGH-CR14.</title>
        <authorList>
            <consortium name="The Broad Institute Genome Sequencing Platform"/>
            <person name="Volkman S.K."/>
            <person name="Neafsey D.E."/>
            <person name="Dash A.P."/>
            <person name="Chitnis C.E."/>
            <person name="Hartl D.L."/>
            <person name="Young S.K."/>
            <person name="Zeng Q."/>
            <person name="Koehrsen M."/>
            <person name="Alvarado L."/>
            <person name="Berlin A."/>
            <person name="Borenstein D."/>
            <person name="Chapman S.B."/>
            <person name="Chen Z."/>
            <person name="Engels R."/>
            <person name="Freedman E."/>
            <person name="Gellesch M."/>
            <person name="Goldberg J."/>
            <person name="Griggs A."/>
            <person name="Gujja S."/>
            <person name="Heilman E.R."/>
            <person name="Heiman D.I."/>
            <person name="Howarth C."/>
            <person name="Jen D."/>
            <person name="Larson L."/>
            <person name="Mehta T."/>
            <person name="Neiman D."/>
            <person name="Park D."/>
            <person name="Pearson M."/>
            <person name="Roberts A."/>
            <person name="Saif S."/>
            <person name="Shea T."/>
            <person name="Shenoy N."/>
            <person name="Sisk P."/>
            <person name="Stolte C."/>
            <person name="Sykes S."/>
            <person name="Walk T."/>
            <person name="White J."/>
            <person name="Yandava C."/>
            <person name="Haas B."/>
            <person name="Henn M.R."/>
            <person name="Nusbaum C."/>
            <person name="Birren B."/>
        </authorList>
    </citation>
    <scope>NUCLEOTIDE SEQUENCE [LARGE SCALE GENOMIC DNA]</scope>
    <source>
        <strain evidence="2">IGH-CR14</strain>
    </source>
</reference>
<evidence type="ECO:0000313" key="2">
    <source>
        <dbReference type="Proteomes" id="UP000054562"/>
    </source>
</evidence>
<dbReference type="EMBL" id="GG665093">
    <property type="protein sequence ID" value="KNG75841.1"/>
    <property type="molecule type" value="Genomic_DNA"/>
</dbReference>
<gene>
    <name evidence="1" type="ORF">PFMG_02118</name>
</gene>
<reference evidence="2" key="2">
    <citation type="submission" date="2015-07" db="EMBL/GenBank/DDBJ databases">
        <title>The genome sequence of Plasmodium falciparum IGH-CR14.</title>
        <authorList>
            <consortium name="The Broad Institute Genome Sequencing Platform"/>
            <person name="Volkman S.K."/>
            <person name="Neafsey D.E."/>
            <person name="Dash A.P."/>
            <person name="Chitnis C.E."/>
            <person name="Hartl D.L."/>
            <person name="Young S.K."/>
            <person name="Kodira C.D."/>
            <person name="Zeng Q."/>
            <person name="Koehrsen M."/>
            <person name="Godfrey P."/>
            <person name="Alvarado L."/>
            <person name="Berlin A."/>
            <person name="Borenstein D."/>
            <person name="Chen Z."/>
            <person name="Engels R."/>
            <person name="Freedman E."/>
            <person name="Gellesch M."/>
            <person name="Goldberg J."/>
            <person name="Griggs A."/>
            <person name="Gujja S."/>
            <person name="Heiman D."/>
            <person name="Hepburn T."/>
            <person name="Howarth C."/>
            <person name="Jen D."/>
            <person name="Larson L."/>
            <person name="Lewis B."/>
            <person name="Mehta T."/>
            <person name="Park D."/>
            <person name="Pearson M."/>
            <person name="Roberts A."/>
            <person name="Saif S."/>
            <person name="Shea T."/>
            <person name="Shenoy N."/>
            <person name="Sisk P."/>
            <person name="Stolte C."/>
            <person name="Sykes S."/>
            <person name="Walk T."/>
            <person name="White J."/>
            <person name="Yandava C."/>
            <person name="Wirth D.F."/>
            <person name="Nusbaum C."/>
            <person name="Birren B."/>
        </authorList>
    </citation>
    <scope>NUCLEOTIDE SEQUENCE [LARGE SCALE GENOMIC DNA]</scope>
    <source>
        <strain evidence="2">IGH-CR14</strain>
    </source>
</reference>
<proteinExistence type="predicted"/>
<sequence length="152" mass="17790">MCEKGNHKEDMLNKFNDEWTTEHKENMLDIPESTLDDIHKINDKTYNMISRNNIYSHNDNDKIPLDNLGSTNISYNYITTNNNSLQTNNLRANISIDIHFDENNNNVENTNVTGDDHFENFNPINIIGDSFTNINMSILNFYDKRFILIKKN</sequence>
<evidence type="ECO:0000313" key="1">
    <source>
        <dbReference type="EMBL" id="KNG75841.1"/>
    </source>
</evidence>
<dbReference type="Proteomes" id="UP000054562">
    <property type="component" value="Unassembled WGS sequence"/>
</dbReference>
<organism evidence="1 2">
    <name type="scientific">Plasmodium falciparum IGH-CR14</name>
    <dbReference type="NCBI Taxonomy" id="580059"/>
    <lineage>
        <taxon>Eukaryota</taxon>
        <taxon>Sar</taxon>
        <taxon>Alveolata</taxon>
        <taxon>Apicomplexa</taxon>
        <taxon>Aconoidasida</taxon>
        <taxon>Haemosporida</taxon>
        <taxon>Plasmodiidae</taxon>
        <taxon>Plasmodium</taxon>
        <taxon>Plasmodium (Laverania)</taxon>
    </lineage>
</organism>
<dbReference type="AlphaFoldDB" id="A0A0L1I851"/>
<protein>
    <submittedName>
        <fullName evidence="1">Erythrocyte membrane protein 1</fullName>
    </submittedName>
</protein>